<dbReference type="Pfam" id="PF03466">
    <property type="entry name" value="LysR_substrate"/>
    <property type="match status" value="1"/>
</dbReference>
<dbReference type="SUPFAM" id="SSF53850">
    <property type="entry name" value="Periplasmic binding protein-like II"/>
    <property type="match status" value="1"/>
</dbReference>
<keyword evidence="7" id="KW-1185">Reference proteome</keyword>
<feature type="domain" description="HTH lysR-type" evidence="5">
    <location>
        <begin position="1"/>
        <end position="58"/>
    </location>
</feature>
<dbReference type="SUPFAM" id="SSF46785">
    <property type="entry name" value="Winged helix' DNA-binding domain"/>
    <property type="match status" value="1"/>
</dbReference>
<dbReference type="Proteomes" id="UP001597362">
    <property type="component" value="Unassembled WGS sequence"/>
</dbReference>
<keyword evidence="4" id="KW-0804">Transcription</keyword>
<dbReference type="Gene3D" id="1.10.10.10">
    <property type="entry name" value="Winged helix-like DNA-binding domain superfamily/Winged helix DNA-binding domain"/>
    <property type="match status" value="1"/>
</dbReference>
<keyword evidence="3" id="KW-0238">DNA-binding</keyword>
<dbReference type="PANTHER" id="PTHR30346">
    <property type="entry name" value="TRANSCRIPTIONAL DUAL REGULATOR HCAR-RELATED"/>
    <property type="match status" value="1"/>
</dbReference>
<dbReference type="InterPro" id="IPR036388">
    <property type="entry name" value="WH-like_DNA-bd_sf"/>
</dbReference>
<dbReference type="PROSITE" id="PS50931">
    <property type="entry name" value="HTH_LYSR"/>
    <property type="match status" value="1"/>
</dbReference>
<dbReference type="RefSeq" id="WP_377774316.1">
    <property type="nucleotide sequence ID" value="NZ_JBHUHO010000039.1"/>
</dbReference>
<evidence type="ECO:0000313" key="6">
    <source>
        <dbReference type="EMBL" id="MFD2117291.1"/>
    </source>
</evidence>
<dbReference type="InterPro" id="IPR036390">
    <property type="entry name" value="WH_DNA-bd_sf"/>
</dbReference>
<comment type="caution">
    <text evidence="6">The sequence shown here is derived from an EMBL/GenBank/DDBJ whole genome shotgun (WGS) entry which is preliminary data.</text>
</comment>
<dbReference type="InterPro" id="IPR000847">
    <property type="entry name" value="LysR_HTH_N"/>
</dbReference>
<evidence type="ECO:0000256" key="1">
    <source>
        <dbReference type="ARBA" id="ARBA00009437"/>
    </source>
</evidence>
<keyword evidence="2" id="KW-0805">Transcription regulation</keyword>
<evidence type="ECO:0000256" key="3">
    <source>
        <dbReference type="ARBA" id="ARBA00023125"/>
    </source>
</evidence>
<evidence type="ECO:0000259" key="5">
    <source>
        <dbReference type="PROSITE" id="PS50931"/>
    </source>
</evidence>
<dbReference type="CDD" id="cd08434">
    <property type="entry name" value="PBP2_GltC_like"/>
    <property type="match status" value="1"/>
</dbReference>
<dbReference type="Gene3D" id="3.40.190.290">
    <property type="match status" value="1"/>
</dbReference>
<comment type="similarity">
    <text evidence="1">Belongs to the LysR transcriptional regulatory family.</text>
</comment>
<gene>
    <name evidence="6" type="ORF">ACFSJH_16295</name>
</gene>
<reference evidence="7" key="1">
    <citation type="journal article" date="2019" name="Int. J. Syst. Evol. Microbiol.">
        <title>The Global Catalogue of Microorganisms (GCM) 10K type strain sequencing project: providing services to taxonomists for standard genome sequencing and annotation.</title>
        <authorList>
            <consortium name="The Broad Institute Genomics Platform"/>
            <consortium name="The Broad Institute Genome Sequencing Center for Infectious Disease"/>
            <person name="Wu L."/>
            <person name="Ma J."/>
        </authorList>
    </citation>
    <scope>NUCLEOTIDE SEQUENCE [LARGE SCALE GENOMIC DNA]</scope>
    <source>
        <strain evidence="7">GH52</strain>
    </source>
</reference>
<dbReference type="InterPro" id="IPR005119">
    <property type="entry name" value="LysR_subst-bd"/>
</dbReference>
<name>A0ABW4YNM5_9BACL</name>
<dbReference type="PANTHER" id="PTHR30346:SF28">
    <property type="entry name" value="HTH-TYPE TRANSCRIPTIONAL REGULATOR CYNR"/>
    <property type="match status" value="1"/>
</dbReference>
<proteinExistence type="inferred from homology"/>
<evidence type="ECO:0000313" key="7">
    <source>
        <dbReference type="Proteomes" id="UP001597362"/>
    </source>
</evidence>
<dbReference type="PRINTS" id="PR00039">
    <property type="entry name" value="HTHLYSR"/>
</dbReference>
<dbReference type="Pfam" id="PF00126">
    <property type="entry name" value="HTH_1"/>
    <property type="match status" value="1"/>
</dbReference>
<protein>
    <submittedName>
        <fullName evidence="6">LysR family transcriptional regulator</fullName>
    </submittedName>
</protein>
<organism evidence="6 7">
    <name type="scientific">Paenibacillus yanchengensis</name>
    <dbReference type="NCBI Taxonomy" id="2035833"/>
    <lineage>
        <taxon>Bacteria</taxon>
        <taxon>Bacillati</taxon>
        <taxon>Bacillota</taxon>
        <taxon>Bacilli</taxon>
        <taxon>Bacillales</taxon>
        <taxon>Paenibacillaceae</taxon>
        <taxon>Paenibacillus</taxon>
    </lineage>
</organism>
<sequence length="300" mass="33973">MELRQLHYFVKVAQKEHVTQAAEELHVAQSAVSRQIHQLEQELGVNLFVQKGRNVQLTPAGHLFKKRIEAILLDLERAVTEVHEFLDPERGEIRLGFPHSLGISLVPQVVAAFRKKYPNVKFRFRQGMYPLLIRELVQGDIDLAFISPFPNDHDDVSGQVILTEQLYAILPPNHRLANETEIELQQLAEETFVVFSEGYSLRPIVMNACKEAGFVPKIGFEGEETDTIRGLVAAGMGVSILPEMALHYTGPLQAVKVTLSYPQVSRTIGLIHRTHEKLPHVSNLFHTFLLQYFDEPVNTD</sequence>
<evidence type="ECO:0000256" key="4">
    <source>
        <dbReference type="ARBA" id="ARBA00023163"/>
    </source>
</evidence>
<evidence type="ECO:0000256" key="2">
    <source>
        <dbReference type="ARBA" id="ARBA00023015"/>
    </source>
</evidence>
<accession>A0ABW4YNM5</accession>
<dbReference type="EMBL" id="JBHUHO010000039">
    <property type="protein sequence ID" value="MFD2117291.1"/>
    <property type="molecule type" value="Genomic_DNA"/>
</dbReference>